<dbReference type="SUPFAM" id="SSF53271">
    <property type="entry name" value="PRTase-like"/>
    <property type="match status" value="1"/>
</dbReference>
<evidence type="ECO:0008006" key="4">
    <source>
        <dbReference type="Google" id="ProtNLM"/>
    </source>
</evidence>
<keyword evidence="3" id="KW-1185">Reference proteome</keyword>
<dbReference type="PANTHER" id="PTHR47505">
    <property type="entry name" value="DNA UTILIZATION PROTEIN YHGH"/>
    <property type="match status" value="1"/>
</dbReference>
<dbReference type="OrthoDB" id="658608at2"/>
<organism evidence="2 3">
    <name type="scientific">Mucilaginibacter ginsenosidivorax</name>
    <dbReference type="NCBI Taxonomy" id="862126"/>
    <lineage>
        <taxon>Bacteria</taxon>
        <taxon>Pseudomonadati</taxon>
        <taxon>Bacteroidota</taxon>
        <taxon>Sphingobacteriia</taxon>
        <taxon>Sphingobacteriales</taxon>
        <taxon>Sphingobacteriaceae</taxon>
        <taxon>Mucilaginibacter</taxon>
    </lineage>
</organism>
<name>A0A5B8VSR0_9SPHI</name>
<dbReference type="Proteomes" id="UP000321362">
    <property type="component" value="Chromosome"/>
</dbReference>
<evidence type="ECO:0000313" key="3">
    <source>
        <dbReference type="Proteomes" id="UP000321362"/>
    </source>
</evidence>
<dbReference type="CDD" id="cd06223">
    <property type="entry name" value="PRTases_typeI"/>
    <property type="match status" value="1"/>
</dbReference>
<dbReference type="InterPro" id="IPR051910">
    <property type="entry name" value="ComF/GntX_DNA_util-trans"/>
</dbReference>
<sequence length="195" mass="22288">MEFKNNKERTIRTFISESINNLLSHQMSRDLVIIRALGSNELAADNSAKKPLDRLGNSLAATFGCYYLPQILHKRKATKPIKSLNLTNRQKMLADVYEVKENVTNLNRRKVLILDDVVTSGVTSCAIISAILKTFPAAKINVFSFAWTPTVNKQTYLMDLQRRSHYFSEPEPVYGRIKKETDEDFERGRTNVSLF</sequence>
<dbReference type="AlphaFoldDB" id="A0A5B8VSR0"/>
<proteinExistence type="inferred from homology"/>
<reference evidence="2 3" key="1">
    <citation type="journal article" date="2013" name="J. Microbiol.">
        <title>Mucilaginibacter ginsenosidivorax sp. nov., with ginsenoside converting activity isolated from sediment.</title>
        <authorList>
            <person name="Kim J.K."/>
            <person name="Choi T.E."/>
            <person name="Liu Q.M."/>
            <person name="Park H.Y."/>
            <person name="Yi T.H."/>
            <person name="Yoon M.H."/>
            <person name="Kim S.C."/>
            <person name="Im W.T."/>
        </authorList>
    </citation>
    <scope>NUCLEOTIDE SEQUENCE [LARGE SCALE GENOMIC DNA]</scope>
    <source>
        <strain evidence="2 3">KHI28</strain>
    </source>
</reference>
<protein>
    <recommendedName>
        <fullName evidence="4">Phosphoribosyltransferase</fullName>
    </recommendedName>
</protein>
<dbReference type="InterPro" id="IPR000836">
    <property type="entry name" value="PRTase_dom"/>
</dbReference>
<dbReference type="EMBL" id="CP042437">
    <property type="protein sequence ID" value="QEC74684.1"/>
    <property type="molecule type" value="Genomic_DNA"/>
</dbReference>
<accession>A0A5B8VSR0</accession>
<dbReference type="KEGG" id="mgk:FSB76_01495"/>
<dbReference type="RefSeq" id="WP_147051843.1">
    <property type="nucleotide sequence ID" value="NZ_CP042437.1"/>
</dbReference>
<evidence type="ECO:0000313" key="2">
    <source>
        <dbReference type="EMBL" id="QEC74684.1"/>
    </source>
</evidence>
<dbReference type="InterPro" id="IPR029057">
    <property type="entry name" value="PRTase-like"/>
</dbReference>
<dbReference type="PANTHER" id="PTHR47505:SF1">
    <property type="entry name" value="DNA UTILIZATION PROTEIN YHGH"/>
    <property type="match status" value="1"/>
</dbReference>
<comment type="similarity">
    <text evidence="1">Belongs to the ComF/GntX family.</text>
</comment>
<evidence type="ECO:0000256" key="1">
    <source>
        <dbReference type="ARBA" id="ARBA00008007"/>
    </source>
</evidence>
<gene>
    <name evidence="2" type="ORF">FSB76_01495</name>
</gene>
<dbReference type="Gene3D" id="3.40.50.2020">
    <property type="match status" value="1"/>
</dbReference>